<dbReference type="Pfam" id="PF12255">
    <property type="entry name" value="TcdB_toxin_midC"/>
    <property type="match status" value="1"/>
</dbReference>
<dbReference type="AlphaFoldDB" id="X1GNA6"/>
<evidence type="ECO:0000313" key="3">
    <source>
        <dbReference type="EMBL" id="GAH34453.1"/>
    </source>
</evidence>
<evidence type="ECO:0000259" key="2">
    <source>
        <dbReference type="Pfam" id="PF12256"/>
    </source>
</evidence>
<name>X1GNA6_9ZZZZ</name>
<protein>
    <submittedName>
        <fullName evidence="3">Uncharacterized protein</fullName>
    </submittedName>
</protein>
<feature type="domain" description="Insecticide toxin TcdB middle/C-terminal" evidence="1">
    <location>
        <begin position="175"/>
        <end position="289"/>
    </location>
</feature>
<comment type="caution">
    <text evidence="3">The sequence shown here is derived from an EMBL/GenBank/DDBJ whole genome shotgun (WGS) entry which is preliminary data.</text>
</comment>
<dbReference type="EMBL" id="BARU01009245">
    <property type="protein sequence ID" value="GAH34453.1"/>
    <property type="molecule type" value="Genomic_DNA"/>
</dbReference>
<feature type="domain" description="Insecticide toxin TcdB middle/N-terminal" evidence="2">
    <location>
        <begin position="2"/>
        <end position="96"/>
    </location>
</feature>
<dbReference type="InterPro" id="IPR022044">
    <property type="entry name" value="TcdB_toxin_mid/C"/>
</dbReference>
<organism evidence="3">
    <name type="scientific">marine sediment metagenome</name>
    <dbReference type="NCBI Taxonomy" id="412755"/>
    <lineage>
        <taxon>unclassified sequences</taxon>
        <taxon>metagenomes</taxon>
        <taxon>ecological metagenomes</taxon>
    </lineage>
</organism>
<sequence>MSNNIGATTRIQYTPSTKFYLEDLKNGIQWVTNLPFPVQVVEKTEIIDHLNRTKLVTVYKYHHGYYNGREREFRGFGRVDQYDTENFDIFVNSSLHNGKALFNNKQKGFHVPPVLVKTWFHTGVYYDENNPFADSQFYDQTDMMRSYRKEFFNGDEYAFKLDDNSVESGETPHEAYRILRGAIIRKEVYGLDNSVKQNNPYIVSENQYRVSLLQDKKSNINGVYIRNLCESLTYHYERNPNDPRIIHQINLGFDNYGNITDTISIAYPRRPFYASYNEQKMVKVTYTWSKFINEDIFDADLENFYHIGIPCETKTFEILG</sequence>
<reference evidence="3" key="1">
    <citation type="journal article" date="2014" name="Front. Microbiol.">
        <title>High frequency of phylogenetically diverse reductive dehalogenase-homologous genes in deep subseafloor sedimentary metagenomes.</title>
        <authorList>
            <person name="Kawai M."/>
            <person name="Futagami T."/>
            <person name="Toyoda A."/>
            <person name="Takaki Y."/>
            <person name="Nishi S."/>
            <person name="Hori S."/>
            <person name="Arai W."/>
            <person name="Tsubouchi T."/>
            <person name="Morono Y."/>
            <person name="Uchiyama I."/>
            <person name="Ito T."/>
            <person name="Fujiyama A."/>
            <person name="Inagaki F."/>
            <person name="Takami H."/>
        </authorList>
    </citation>
    <scope>NUCLEOTIDE SEQUENCE</scope>
    <source>
        <strain evidence="3">Expedition CK06-06</strain>
    </source>
</reference>
<evidence type="ECO:0000259" key="1">
    <source>
        <dbReference type="Pfam" id="PF12255"/>
    </source>
</evidence>
<gene>
    <name evidence="3" type="ORF">S03H2_17874</name>
</gene>
<proteinExistence type="predicted"/>
<accession>X1GNA6</accession>
<dbReference type="InterPro" id="IPR022045">
    <property type="entry name" value="TcdB_toxin_mid/N"/>
</dbReference>
<feature type="non-terminal residue" evidence="3">
    <location>
        <position position="320"/>
    </location>
</feature>
<dbReference type="Pfam" id="PF12256">
    <property type="entry name" value="TcdB_toxin_midN"/>
    <property type="match status" value="1"/>
</dbReference>